<dbReference type="FunFam" id="3.40.605.10:FF:000007">
    <property type="entry name" value="NAD/NADP-dependent betaine aldehyde dehydrogenase"/>
    <property type="match status" value="1"/>
</dbReference>
<comment type="similarity">
    <text evidence="1">Belongs to the aldehyde dehydrogenase family.</text>
</comment>
<evidence type="ECO:0000259" key="7">
    <source>
        <dbReference type="Pfam" id="PF00171"/>
    </source>
</evidence>
<proteinExistence type="inferred from homology"/>
<evidence type="ECO:0000256" key="3">
    <source>
        <dbReference type="ARBA" id="ARBA00050326"/>
    </source>
</evidence>
<dbReference type="Pfam" id="PF00171">
    <property type="entry name" value="Aldedh"/>
    <property type="match status" value="1"/>
</dbReference>
<dbReference type="RefSeq" id="WP_188633962.1">
    <property type="nucleotide sequence ID" value="NZ_BMNQ01000063.1"/>
</dbReference>
<comment type="catalytic activity">
    <reaction evidence="3">
        <text>(2S)-3-sulfolactaldehyde + NAD(+) + H2O = (2S)-3-sulfolactate + NADH + 2 H(+)</text>
        <dbReference type="Rhea" id="RHEA:47932"/>
        <dbReference type="ChEBI" id="CHEBI:15377"/>
        <dbReference type="ChEBI" id="CHEBI:15378"/>
        <dbReference type="ChEBI" id="CHEBI:57540"/>
        <dbReference type="ChEBI" id="CHEBI:57945"/>
        <dbReference type="ChEBI" id="CHEBI:61289"/>
        <dbReference type="ChEBI" id="CHEBI:90109"/>
        <dbReference type="EC" id="1.2.1.97"/>
    </reaction>
    <physiologicalReaction direction="left-to-right" evidence="3">
        <dbReference type="Rhea" id="RHEA:47933"/>
    </physiologicalReaction>
</comment>
<dbReference type="EMBL" id="BMNQ01000063">
    <property type="protein sequence ID" value="GGK05898.1"/>
    <property type="molecule type" value="Genomic_DNA"/>
</dbReference>
<dbReference type="CDD" id="cd07149">
    <property type="entry name" value="ALDH_y4uC"/>
    <property type="match status" value="1"/>
</dbReference>
<comment type="caution">
    <text evidence="8">The sequence shown here is derived from an EMBL/GenBank/DDBJ whole genome shotgun (WGS) entry which is preliminary data.</text>
</comment>
<reference evidence="8" key="2">
    <citation type="submission" date="2020-09" db="EMBL/GenBank/DDBJ databases">
        <authorList>
            <person name="Sun Q."/>
            <person name="Ohkuma M."/>
        </authorList>
    </citation>
    <scope>NUCLEOTIDE SEQUENCE</scope>
    <source>
        <strain evidence="8">JCM 12580</strain>
    </source>
</reference>
<dbReference type="InterPro" id="IPR016161">
    <property type="entry name" value="Ald_DH/histidinol_DH"/>
</dbReference>
<dbReference type="Gene3D" id="3.40.605.10">
    <property type="entry name" value="Aldehyde Dehydrogenase, Chain A, domain 1"/>
    <property type="match status" value="1"/>
</dbReference>
<dbReference type="GO" id="GO:0008911">
    <property type="term" value="F:lactaldehyde dehydrogenase (NAD+) activity"/>
    <property type="evidence" value="ECO:0007669"/>
    <property type="project" value="TreeGrafter"/>
</dbReference>
<protein>
    <recommendedName>
        <fullName evidence="6">3-sulfolactaldehyde dehydrogenase</fullName>
        <ecNumber evidence="5">1.2.1.97</ecNumber>
    </recommendedName>
</protein>
<evidence type="ECO:0000256" key="5">
    <source>
        <dbReference type="ARBA" id="ARBA00066984"/>
    </source>
</evidence>
<keyword evidence="9" id="KW-1185">Reference proteome</keyword>
<evidence type="ECO:0000256" key="4">
    <source>
        <dbReference type="ARBA" id="ARBA00054572"/>
    </source>
</evidence>
<dbReference type="FunFam" id="3.40.309.10:FF:000009">
    <property type="entry name" value="Aldehyde dehydrogenase A"/>
    <property type="match status" value="1"/>
</dbReference>
<comment type="function">
    <text evidence="4">Part of the sulfo-TAL (or sulfo-SFT) pathway, a D-sulfoquinovose degradation pathway that produces sulfolactate (SL). Catalyzes the oxidation of 3-sulfolactaldehyde (SLA) to sulfolactate (SL).</text>
</comment>
<sequence length="480" mass="52464">MIGSIINGKEINTSKDSMNVVNPYNGEKVEEIALASDDEFERAVTSAFDTFHHTMKDMPAHQRADILRKTADLMEEQADDFAEIIMKEAGKPIFFSRGEVQRAIQVLRFASEEAKHISGEVVPMDAAIDGDGRLGLVKHIPLGVVAAITPFNFPLNLSLHKIAPAIAAGNTVIFKPAEKTPVSAHKLAKLFHEGGLPDGVLNLLMGSGEIGEKLVTHDKVHKISFTGSLPVGRSIRKSAGFKKVTLELGSNSPNIIFDDSNIHEATNMLVKGAFAFSGQVCISAQRIYVQKSIYDQFLKEYIKATEDLGIGDPAFEKTDIGPMISVEEAKRAKQWIDDAVENGAKIATGGERDGSVLKPTIMTDVESHMKIIADEVFAPIVSVIPFDTEDDVIDYANDSVYGLQAGVFTKDVDRAFRVADRLEMGGVWINEISTYRQDNHPYGGVKQSGIGREGVKYAVDGMTEMKFIGVKLKDNHDDRA</sequence>
<reference evidence="8" key="1">
    <citation type="journal article" date="2014" name="Int. J. Syst. Evol. Microbiol.">
        <title>Complete genome sequence of Corynebacterium casei LMG S-19264T (=DSM 44701T), isolated from a smear-ripened cheese.</title>
        <authorList>
            <consortium name="US DOE Joint Genome Institute (JGI-PGF)"/>
            <person name="Walter F."/>
            <person name="Albersmeier A."/>
            <person name="Kalinowski J."/>
            <person name="Ruckert C."/>
        </authorList>
    </citation>
    <scope>NUCLEOTIDE SEQUENCE</scope>
    <source>
        <strain evidence="8">JCM 12580</strain>
    </source>
</reference>
<evidence type="ECO:0000313" key="9">
    <source>
        <dbReference type="Proteomes" id="UP000658382"/>
    </source>
</evidence>
<name>A0A917V0M8_9BACI</name>
<dbReference type="InterPro" id="IPR016162">
    <property type="entry name" value="Ald_DH_N"/>
</dbReference>
<feature type="domain" description="Aldehyde dehydrogenase" evidence="7">
    <location>
        <begin position="14"/>
        <end position="468"/>
    </location>
</feature>
<organism evidence="8 9">
    <name type="scientific">Lentibacillus kapialis</name>
    <dbReference type="NCBI Taxonomy" id="340214"/>
    <lineage>
        <taxon>Bacteria</taxon>
        <taxon>Bacillati</taxon>
        <taxon>Bacillota</taxon>
        <taxon>Bacilli</taxon>
        <taxon>Bacillales</taxon>
        <taxon>Bacillaceae</taxon>
        <taxon>Lentibacillus</taxon>
    </lineage>
</organism>
<dbReference type="Proteomes" id="UP000658382">
    <property type="component" value="Unassembled WGS sequence"/>
</dbReference>
<evidence type="ECO:0000256" key="2">
    <source>
        <dbReference type="ARBA" id="ARBA00023002"/>
    </source>
</evidence>
<dbReference type="Gene3D" id="3.40.309.10">
    <property type="entry name" value="Aldehyde Dehydrogenase, Chain A, domain 2"/>
    <property type="match status" value="1"/>
</dbReference>
<keyword evidence="2" id="KW-0560">Oxidoreductase</keyword>
<gene>
    <name evidence="8" type="ORF">GCM10007063_30380</name>
</gene>
<dbReference type="PANTHER" id="PTHR42991">
    <property type="entry name" value="ALDEHYDE DEHYDROGENASE"/>
    <property type="match status" value="1"/>
</dbReference>
<dbReference type="SUPFAM" id="SSF53720">
    <property type="entry name" value="ALDH-like"/>
    <property type="match status" value="1"/>
</dbReference>
<dbReference type="AlphaFoldDB" id="A0A917V0M8"/>
<dbReference type="InterPro" id="IPR051020">
    <property type="entry name" value="ALDH-related_metabolic_enz"/>
</dbReference>
<evidence type="ECO:0000313" key="8">
    <source>
        <dbReference type="EMBL" id="GGK05898.1"/>
    </source>
</evidence>
<dbReference type="InterPro" id="IPR016163">
    <property type="entry name" value="Ald_DH_C"/>
</dbReference>
<evidence type="ECO:0000256" key="1">
    <source>
        <dbReference type="ARBA" id="ARBA00009986"/>
    </source>
</evidence>
<accession>A0A917V0M8</accession>
<evidence type="ECO:0000256" key="6">
    <source>
        <dbReference type="ARBA" id="ARBA00067277"/>
    </source>
</evidence>
<dbReference type="EC" id="1.2.1.97" evidence="5"/>
<dbReference type="PANTHER" id="PTHR42991:SF1">
    <property type="entry name" value="ALDEHYDE DEHYDROGENASE"/>
    <property type="match status" value="1"/>
</dbReference>
<dbReference type="InterPro" id="IPR015590">
    <property type="entry name" value="Aldehyde_DH_dom"/>
</dbReference>